<proteinExistence type="predicted"/>
<dbReference type="InterPro" id="IPR025419">
    <property type="entry name" value="DUF4142"/>
</dbReference>
<dbReference type="PANTHER" id="PTHR38593">
    <property type="entry name" value="BLR2558 PROTEIN"/>
    <property type="match status" value="1"/>
</dbReference>
<evidence type="ECO:0000313" key="4">
    <source>
        <dbReference type="Proteomes" id="UP000487268"/>
    </source>
</evidence>
<evidence type="ECO:0000259" key="2">
    <source>
        <dbReference type="Pfam" id="PF13628"/>
    </source>
</evidence>
<dbReference type="Pfam" id="PF13628">
    <property type="entry name" value="DUF4142"/>
    <property type="match status" value="1"/>
</dbReference>
<dbReference type="Proteomes" id="UP000487268">
    <property type="component" value="Unassembled WGS sequence"/>
</dbReference>
<dbReference type="InterPro" id="IPR012347">
    <property type="entry name" value="Ferritin-like"/>
</dbReference>
<dbReference type="PROSITE" id="PS51257">
    <property type="entry name" value="PROKAR_LIPOPROTEIN"/>
    <property type="match status" value="1"/>
</dbReference>
<name>A0A7K0BZD7_9ACTN</name>
<keyword evidence="4" id="KW-1185">Reference proteome</keyword>
<reference evidence="3 4" key="1">
    <citation type="submission" date="2019-10" db="EMBL/GenBank/DDBJ databases">
        <title>Actinomadura rubteroloni sp. nov. and Actinomadura macrotermitis sp. nov., isolated from the gut of fungus growing-termite Macrotermes natalensis.</title>
        <authorList>
            <person name="Benndorf R."/>
            <person name="Martin K."/>
            <person name="Kuefner M."/>
            <person name="De Beer W."/>
            <person name="Kaster A.-K."/>
            <person name="Vollmers J."/>
            <person name="Poulsen M."/>
            <person name="Beemelmanns C."/>
        </authorList>
    </citation>
    <scope>NUCLEOTIDE SEQUENCE [LARGE SCALE GENOMIC DNA]</scope>
    <source>
        <strain evidence="3 4">RB68</strain>
    </source>
</reference>
<evidence type="ECO:0000313" key="3">
    <source>
        <dbReference type="EMBL" id="MQY06540.1"/>
    </source>
</evidence>
<comment type="caution">
    <text evidence="3">The sequence shown here is derived from an EMBL/GenBank/DDBJ whole genome shotgun (WGS) entry which is preliminary data.</text>
</comment>
<accession>A0A7K0BZD7</accession>
<organism evidence="3 4">
    <name type="scientific">Actinomadura macrotermitis</name>
    <dbReference type="NCBI Taxonomy" id="2585200"/>
    <lineage>
        <taxon>Bacteria</taxon>
        <taxon>Bacillati</taxon>
        <taxon>Actinomycetota</taxon>
        <taxon>Actinomycetes</taxon>
        <taxon>Streptosporangiales</taxon>
        <taxon>Thermomonosporaceae</taxon>
        <taxon>Actinomadura</taxon>
    </lineage>
</organism>
<dbReference type="AlphaFoldDB" id="A0A7K0BZD7"/>
<dbReference type="EMBL" id="WEGH01000003">
    <property type="protein sequence ID" value="MQY06540.1"/>
    <property type="molecule type" value="Genomic_DNA"/>
</dbReference>
<feature type="region of interest" description="Disordered" evidence="1">
    <location>
        <begin position="23"/>
        <end position="56"/>
    </location>
</feature>
<gene>
    <name evidence="3" type="ORF">ACRB68_46320</name>
</gene>
<dbReference type="PANTHER" id="PTHR38593:SF1">
    <property type="entry name" value="BLR2558 PROTEIN"/>
    <property type="match status" value="1"/>
</dbReference>
<feature type="domain" description="DUF4142" evidence="2">
    <location>
        <begin position="62"/>
        <end position="195"/>
    </location>
</feature>
<dbReference type="OrthoDB" id="4567117at2"/>
<protein>
    <recommendedName>
        <fullName evidence="2">DUF4142 domain-containing protein</fullName>
    </recommendedName>
</protein>
<dbReference type="Gene3D" id="1.20.1260.10">
    <property type="match status" value="1"/>
</dbReference>
<dbReference type="RefSeq" id="WP_153535855.1">
    <property type="nucleotide sequence ID" value="NZ_WEGH01000003.1"/>
</dbReference>
<feature type="compositionally biased region" description="Low complexity" evidence="1">
    <location>
        <begin position="41"/>
        <end position="56"/>
    </location>
</feature>
<sequence length="200" mass="20343">MKGVRPAVAALTVAVAVTACGNTENGRMTAGGSPASPPPSSSTDSAAPSMSASSSASALSAQDQAWLVSAHQADLAEIKAGRLAEQKGTDQKVRDIGTMLVKDHTAFDQKLTAAASAAGVKLPDAPTEEQAKKAAELGQKQGKEFDVLFLADMTAAHSKAIAEGRTEETKGQSPQVVALAKEAGPKLQQHLDAIKKAAGS</sequence>
<evidence type="ECO:0000256" key="1">
    <source>
        <dbReference type="SAM" id="MobiDB-lite"/>
    </source>
</evidence>